<dbReference type="SUPFAM" id="SSF82861">
    <property type="entry name" value="Mechanosensitive channel protein MscS (YggB), transmembrane region"/>
    <property type="match status" value="1"/>
</dbReference>
<dbReference type="InterPro" id="IPR011014">
    <property type="entry name" value="MscS_channel_TM-2"/>
</dbReference>
<dbReference type="STRING" id="1280946.HY29_11380"/>
<comment type="subunit">
    <text evidence="7">Homoheptamer.</text>
</comment>
<evidence type="ECO:0000256" key="1">
    <source>
        <dbReference type="ARBA" id="ARBA00004651"/>
    </source>
</evidence>
<keyword evidence="12" id="KW-1185">Reference proteome</keyword>
<evidence type="ECO:0000256" key="4">
    <source>
        <dbReference type="ARBA" id="ARBA00022692"/>
    </source>
</evidence>
<dbReference type="PATRIC" id="fig|1280946.3.peg.1069"/>
<keyword evidence="7" id="KW-0813">Transport</keyword>
<dbReference type="Gene3D" id="3.30.70.100">
    <property type="match status" value="1"/>
</dbReference>
<dbReference type="PANTHER" id="PTHR30221">
    <property type="entry name" value="SMALL-CONDUCTANCE MECHANOSENSITIVE CHANNEL"/>
    <property type="match status" value="1"/>
</dbReference>
<dbReference type="Proteomes" id="UP000027037">
    <property type="component" value="Unassembled WGS sequence"/>
</dbReference>
<dbReference type="SUPFAM" id="SSF82689">
    <property type="entry name" value="Mechanosensitive channel protein MscS (YggB), C-terminal domain"/>
    <property type="match status" value="1"/>
</dbReference>
<comment type="subcellular location">
    <subcellularLocation>
        <location evidence="7">Cell inner membrane</location>
        <topology evidence="7">Multi-pass membrane protein</topology>
    </subcellularLocation>
    <subcellularLocation>
        <location evidence="1">Cell membrane</location>
        <topology evidence="1">Multi-pass membrane protein</topology>
    </subcellularLocation>
</comment>
<evidence type="ECO:0000256" key="3">
    <source>
        <dbReference type="ARBA" id="ARBA00022475"/>
    </source>
</evidence>
<dbReference type="OrthoDB" id="9814206at2"/>
<dbReference type="Pfam" id="PF00924">
    <property type="entry name" value="MS_channel_2nd"/>
    <property type="match status" value="1"/>
</dbReference>
<dbReference type="eggNOG" id="COG0668">
    <property type="taxonomic scope" value="Bacteria"/>
</dbReference>
<keyword evidence="6 7" id="KW-0472">Membrane</keyword>
<feature type="transmembrane region" description="Helical" evidence="7">
    <location>
        <begin position="60"/>
        <end position="85"/>
    </location>
</feature>
<evidence type="ECO:0000259" key="10">
    <source>
        <dbReference type="Pfam" id="PF21088"/>
    </source>
</evidence>
<dbReference type="GO" id="GO:0005886">
    <property type="term" value="C:plasma membrane"/>
    <property type="evidence" value="ECO:0007669"/>
    <property type="project" value="UniProtKB-SubCell"/>
</dbReference>
<dbReference type="RefSeq" id="WP_051601155.1">
    <property type="nucleotide sequence ID" value="NZ_AWFF01000028.1"/>
</dbReference>
<evidence type="ECO:0000256" key="6">
    <source>
        <dbReference type="ARBA" id="ARBA00023136"/>
    </source>
</evidence>
<dbReference type="AlphaFoldDB" id="A0A062UHZ2"/>
<feature type="domain" description="Mechanosensitive ion channel MscS C-terminal" evidence="9">
    <location>
        <begin position="182"/>
        <end position="263"/>
    </location>
</feature>
<feature type="transmembrane region" description="Helical" evidence="7">
    <location>
        <begin position="91"/>
        <end position="122"/>
    </location>
</feature>
<reference evidence="11 12" key="1">
    <citation type="journal article" date="2014" name="Antonie Van Leeuwenhoek">
        <title>Hyphomonas beringensis sp. nov. and Hyphomonas chukchiensis sp. nov., isolated from surface seawater of the Bering Sea and Chukchi Sea.</title>
        <authorList>
            <person name="Li C."/>
            <person name="Lai Q."/>
            <person name="Li G."/>
            <person name="Dong C."/>
            <person name="Wang J."/>
            <person name="Liao Y."/>
            <person name="Shao Z."/>
        </authorList>
    </citation>
    <scope>NUCLEOTIDE SEQUENCE [LARGE SCALE GENOMIC DNA]</scope>
    <source>
        <strain evidence="11 12">25B14_1</strain>
    </source>
</reference>
<dbReference type="Pfam" id="PF21082">
    <property type="entry name" value="MS_channel_3rd"/>
    <property type="match status" value="1"/>
</dbReference>
<sequence>MPEDLTPSALWAEYSPFILAFGLKVLGALLVLIIGLRIAGWLSGAVRKEALKREGIDDTLGNFFSSLVRWGLMAAVFIAVLQVFGVQATSFVAVLGALTLAIGLSMQGALGNIASGVMIMLFRPYKLGDYIEAAGVAGTVKDINLFQTVLATVDNVKIIMPNSQAIDGVIENYSGYDTRRADVTFGIDYDDDMDKAIDIIKGVIEADDRILRDPEPFVKVVNLGDSSVDIASRSWVKAADFWDVKFHLTKAVKEAFDREGISIPYPHQVEIHKEAAND</sequence>
<dbReference type="EMBL" id="AWFF01000028">
    <property type="protein sequence ID" value="KCZ55720.1"/>
    <property type="molecule type" value="Genomic_DNA"/>
</dbReference>
<dbReference type="InterPro" id="IPR006685">
    <property type="entry name" value="MscS_channel_2nd"/>
</dbReference>
<comment type="caution">
    <text evidence="7">Lacks conserved residue(s) required for the propagation of feature annotation.</text>
</comment>
<dbReference type="InterPro" id="IPR023408">
    <property type="entry name" value="MscS_beta-dom_sf"/>
</dbReference>
<dbReference type="InterPro" id="IPR045275">
    <property type="entry name" value="MscS_archaea/bacteria_type"/>
</dbReference>
<dbReference type="Gene3D" id="1.10.287.1260">
    <property type="match status" value="1"/>
</dbReference>
<comment type="function">
    <text evidence="7">Mechanosensitive channel that participates in the regulation of osmotic pressure changes within the cell, opening in response to stretch forces in the membrane lipid bilayer, without the need for other proteins. Contributes to normal resistance to hypoosmotic shock. Forms an ion channel of 1.0 nanosiemens conductance with a slight preference for anions.</text>
</comment>
<evidence type="ECO:0000256" key="7">
    <source>
        <dbReference type="RuleBase" id="RU369025"/>
    </source>
</evidence>
<dbReference type="Pfam" id="PF05552">
    <property type="entry name" value="MS_channel_1st_1"/>
    <property type="match status" value="1"/>
</dbReference>
<evidence type="ECO:0000313" key="11">
    <source>
        <dbReference type="EMBL" id="KCZ55720.1"/>
    </source>
</evidence>
<keyword evidence="7" id="KW-0997">Cell inner membrane</keyword>
<dbReference type="SUPFAM" id="SSF50182">
    <property type="entry name" value="Sm-like ribonucleoproteins"/>
    <property type="match status" value="1"/>
</dbReference>
<feature type="domain" description="Mechanosensitive ion channel MscS" evidence="8">
    <location>
        <begin position="110"/>
        <end position="174"/>
    </location>
</feature>
<evidence type="ECO:0000259" key="9">
    <source>
        <dbReference type="Pfam" id="PF21082"/>
    </source>
</evidence>
<dbReference type="InterPro" id="IPR049142">
    <property type="entry name" value="MS_channel_1st"/>
</dbReference>
<keyword evidence="7" id="KW-0407">Ion channel</keyword>
<keyword evidence="3" id="KW-1003">Cell membrane</keyword>
<comment type="caution">
    <text evidence="11">The sequence shown here is derived from an EMBL/GenBank/DDBJ whole genome shotgun (WGS) entry which is preliminary data.</text>
</comment>
<evidence type="ECO:0000256" key="2">
    <source>
        <dbReference type="ARBA" id="ARBA00008017"/>
    </source>
</evidence>
<proteinExistence type="inferred from homology"/>
<gene>
    <name evidence="11" type="ORF">HY29_11380</name>
</gene>
<organism evidence="11 12">
    <name type="scientific">Hyphomonas beringensis</name>
    <dbReference type="NCBI Taxonomy" id="1280946"/>
    <lineage>
        <taxon>Bacteria</taxon>
        <taxon>Pseudomonadati</taxon>
        <taxon>Pseudomonadota</taxon>
        <taxon>Alphaproteobacteria</taxon>
        <taxon>Hyphomonadales</taxon>
        <taxon>Hyphomonadaceae</taxon>
        <taxon>Hyphomonas</taxon>
    </lineage>
</organism>
<dbReference type="GO" id="GO:0008381">
    <property type="term" value="F:mechanosensitive monoatomic ion channel activity"/>
    <property type="evidence" value="ECO:0007669"/>
    <property type="project" value="InterPro"/>
</dbReference>
<keyword evidence="7" id="KW-0406">Ion transport</keyword>
<evidence type="ECO:0000256" key="5">
    <source>
        <dbReference type="ARBA" id="ARBA00022989"/>
    </source>
</evidence>
<feature type="domain" description="Mechanosensitive ion channel transmembrane helices 2/3" evidence="10">
    <location>
        <begin position="69"/>
        <end position="107"/>
    </location>
</feature>
<dbReference type="InterPro" id="IPR008910">
    <property type="entry name" value="MSC_TM_helix"/>
</dbReference>
<name>A0A062UHZ2_9PROT</name>
<evidence type="ECO:0000313" key="12">
    <source>
        <dbReference type="Proteomes" id="UP000027037"/>
    </source>
</evidence>
<accession>A0A062UHZ2</accession>
<feature type="transmembrane region" description="Helical" evidence="7">
    <location>
        <begin position="17"/>
        <end position="39"/>
    </location>
</feature>
<comment type="similarity">
    <text evidence="2 7">Belongs to the MscS (TC 1.A.23) family.</text>
</comment>
<dbReference type="PANTHER" id="PTHR30221:SF1">
    <property type="entry name" value="SMALL-CONDUCTANCE MECHANOSENSITIVE CHANNEL"/>
    <property type="match status" value="1"/>
</dbReference>
<evidence type="ECO:0000259" key="8">
    <source>
        <dbReference type="Pfam" id="PF00924"/>
    </source>
</evidence>
<protein>
    <recommendedName>
        <fullName evidence="7">Small-conductance mechanosensitive channel</fullName>
    </recommendedName>
</protein>
<dbReference type="InterPro" id="IPR049278">
    <property type="entry name" value="MS_channel_C"/>
</dbReference>
<dbReference type="InterPro" id="IPR011066">
    <property type="entry name" value="MscS_channel_C_sf"/>
</dbReference>
<dbReference type="Gene3D" id="2.30.30.60">
    <property type="match status" value="1"/>
</dbReference>
<keyword evidence="4 7" id="KW-0812">Transmembrane</keyword>
<dbReference type="InterPro" id="IPR010920">
    <property type="entry name" value="LSM_dom_sf"/>
</dbReference>
<dbReference type="Pfam" id="PF21088">
    <property type="entry name" value="MS_channel_1st"/>
    <property type="match status" value="1"/>
</dbReference>
<keyword evidence="5 7" id="KW-1133">Transmembrane helix</keyword>